<dbReference type="Proteomes" id="UP001281147">
    <property type="component" value="Unassembled WGS sequence"/>
</dbReference>
<protein>
    <submittedName>
        <fullName evidence="1">Uncharacterized protein</fullName>
    </submittedName>
</protein>
<gene>
    <name evidence="1" type="ORF">LTR37_020600</name>
</gene>
<reference evidence="1" key="1">
    <citation type="submission" date="2023-07" db="EMBL/GenBank/DDBJ databases">
        <title>Black Yeasts Isolated from many extreme environments.</title>
        <authorList>
            <person name="Coleine C."/>
            <person name="Stajich J.E."/>
            <person name="Selbmann L."/>
        </authorList>
    </citation>
    <scope>NUCLEOTIDE SEQUENCE</scope>
    <source>
        <strain evidence="1">CCFEE 5714</strain>
    </source>
</reference>
<accession>A0ACC3MAS9</accession>
<comment type="caution">
    <text evidence="1">The sequence shown here is derived from an EMBL/GenBank/DDBJ whole genome shotgun (WGS) entry which is preliminary data.</text>
</comment>
<keyword evidence="2" id="KW-1185">Reference proteome</keyword>
<name>A0ACC3MAS9_9PEZI</name>
<proteinExistence type="predicted"/>
<evidence type="ECO:0000313" key="1">
    <source>
        <dbReference type="EMBL" id="KAK3683062.1"/>
    </source>
</evidence>
<evidence type="ECO:0000313" key="2">
    <source>
        <dbReference type="Proteomes" id="UP001281147"/>
    </source>
</evidence>
<dbReference type="EMBL" id="JAUTXU010000372">
    <property type="protein sequence ID" value="KAK3683062.1"/>
    <property type="molecule type" value="Genomic_DNA"/>
</dbReference>
<organism evidence="1 2">
    <name type="scientific">Vermiconidia calcicola</name>
    <dbReference type="NCBI Taxonomy" id="1690605"/>
    <lineage>
        <taxon>Eukaryota</taxon>
        <taxon>Fungi</taxon>
        <taxon>Dikarya</taxon>
        <taxon>Ascomycota</taxon>
        <taxon>Pezizomycotina</taxon>
        <taxon>Dothideomycetes</taxon>
        <taxon>Dothideomycetidae</taxon>
        <taxon>Mycosphaerellales</taxon>
        <taxon>Extremaceae</taxon>
        <taxon>Vermiconidia</taxon>
    </lineage>
</organism>
<sequence length="93" mass="9948">MLYTYEECLLVDSKVESTGQQTSNGITKAEQTQSALAIESTRAQDMTAVASKRRRGGMCGAHEDEEAAKSPALANDLLGEAHDEGRIAGFESL</sequence>